<dbReference type="SUPFAM" id="SSF53756">
    <property type="entry name" value="UDP-Glycosyltransferase/glycogen phosphorylase"/>
    <property type="match status" value="1"/>
</dbReference>
<accession>A0A381UFS2</accession>
<proteinExistence type="predicted"/>
<reference evidence="1" key="1">
    <citation type="submission" date="2018-05" db="EMBL/GenBank/DDBJ databases">
        <authorList>
            <person name="Lanie J.A."/>
            <person name="Ng W.-L."/>
            <person name="Kazmierczak K.M."/>
            <person name="Andrzejewski T.M."/>
            <person name="Davidsen T.M."/>
            <person name="Wayne K.J."/>
            <person name="Tettelin H."/>
            <person name="Glass J.I."/>
            <person name="Rusch D."/>
            <person name="Podicherti R."/>
            <person name="Tsui H.-C.T."/>
            <person name="Winkler M.E."/>
        </authorList>
    </citation>
    <scope>NUCLEOTIDE SEQUENCE</scope>
</reference>
<dbReference type="PANTHER" id="PTHR37316">
    <property type="entry name" value="TEICHOIC ACID GLYCEROL-PHOSPHATE PRIMASE"/>
    <property type="match status" value="1"/>
</dbReference>
<organism evidence="1">
    <name type="scientific">marine metagenome</name>
    <dbReference type="NCBI Taxonomy" id="408172"/>
    <lineage>
        <taxon>unclassified sequences</taxon>
        <taxon>metagenomes</taxon>
        <taxon>ecological metagenomes</taxon>
    </lineage>
</organism>
<dbReference type="PANTHER" id="PTHR37316:SF3">
    <property type="entry name" value="TEICHOIC ACID GLYCEROL-PHOSPHATE TRANSFERASE"/>
    <property type="match status" value="1"/>
</dbReference>
<dbReference type="GO" id="GO:0047355">
    <property type="term" value="F:CDP-glycerol glycerophosphotransferase activity"/>
    <property type="evidence" value="ECO:0007669"/>
    <property type="project" value="InterPro"/>
</dbReference>
<dbReference type="InterPro" id="IPR043148">
    <property type="entry name" value="TagF_C"/>
</dbReference>
<protein>
    <recommendedName>
        <fullName evidence="2">CDP-glycerol glycerophosphotransferase</fullName>
    </recommendedName>
</protein>
<dbReference type="Pfam" id="PF04464">
    <property type="entry name" value="Glyphos_transf"/>
    <property type="match status" value="1"/>
</dbReference>
<dbReference type="AlphaFoldDB" id="A0A381UFS2"/>
<name>A0A381UFS2_9ZZZZ</name>
<dbReference type="InterPro" id="IPR007554">
    <property type="entry name" value="Glycerophosphate_synth"/>
</dbReference>
<gene>
    <name evidence="1" type="ORF">METZ01_LOCUS78367</name>
</gene>
<dbReference type="EMBL" id="UINC01006104">
    <property type="protein sequence ID" value="SVA25513.1"/>
    <property type="molecule type" value="Genomic_DNA"/>
</dbReference>
<dbReference type="Gene3D" id="3.40.50.12580">
    <property type="match status" value="1"/>
</dbReference>
<sequence>MNKTKVLFKMFYLYHKAAYDPLIELFERDSKYDVALSLTHEVERTFGLFDKDQTKKYLQKFEKEGHRISNENENFDIVFVPDVVAEKKYGDALLCLIWHGITFTKTGIYRELKKHTDYRYVIFAEGDQSIQSLMASGSIGSSKVVKVGYPKMDPYFTAGNFDRDKILQSLGLDSKKPVILFAPTYKPTCIYDLKDAIFEATTEYNLIIKLHHYAWLGKYASHRQHKIFEQRIKQYNHAVIIPKDDYSILPLLYISDTLLSEASGAITEFLSTGKTGIIYNLDQESLKHSDGEVLLSFDNREYLKDSFVHINQPDELQAGIEQALHPTVEMKNAQNDDRDKIFYKLDGKASARVKQTVEQLITQGSKV</sequence>
<evidence type="ECO:0008006" key="2">
    <source>
        <dbReference type="Google" id="ProtNLM"/>
    </source>
</evidence>
<dbReference type="InterPro" id="IPR051612">
    <property type="entry name" value="Teichoic_Acid_Biosynth"/>
</dbReference>
<dbReference type="GO" id="GO:0016020">
    <property type="term" value="C:membrane"/>
    <property type="evidence" value="ECO:0007669"/>
    <property type="project" value="InterPro"/>
</dbReference>
<evidence type="ECO:0000313" key="1">
    <source>
        <dbReference type="EMBL" id="SVA25513.1"/>
    </source>
</evidence>